<protein>
    <submittedName>
        <fullName evidence="2">Uncharacterized protein</fullName>
    </submittedName>
</protein>
<keyword evidence="1" id="KW-0812">Transmembrane</keyword>
<proteinExistence type="predicted"/>
<dbReference type="Proteomes" id="UP001529491">
    <property type="component" value="Chromosome"/>
</dbReference>
<reference evidence="2 3" key="1">
    <citation type="submission" date="2023-10" db="EMBL/GenBank/DDBJ databases">
        <title>Complete genome sequence of Shewanella sp. DAU334.</title>
        <authorList>
            <person name="Lee Y.-S."/>
            <person name="Jeong H.-R."/>
            <person name="Hwang E.-J."/>
            <person name="Choi Y.-L."/>
            <person name="Kim G.-D."/>
        </authorList>
    </citation>
    <scope>NUCLEOTIDE SEQUENCE [LARGE SCALE GENOMIC DNA]</scope>
    <source>
        <strain evidence="2 3">DAU334</strain>
    </source>
</reference>
<evidence type="ECO:0000313" key="2">
    <source>
        <dbReference type="EMBL" id="WOT05739.1"/>
    </source>
</evidence>
<evidence type="ECO:0000313" key="3">
    <source>
        <dbReference type="Proteomes" id="UP001529491"/>
    </source>
</evidence>
<feature type="transmembrane region" description="Helical" evidence="1">
    <location>
        <begin position="200"/>
        <end position="222"/>
    </location>
</feature>
<gene>
    <name evidence="2" type="ORF">RGE70_02605</name>
</gene>
<evidence type="ECO:0000256" key="1">
    <source>
        <dbReference type="SAM" id="Phobius"/>
    </source>
</evidence>
<feature type="transmembrane region" description="Helical" evidence="1">
    <location>
        <begin position="228"/>
        <end position="249"/>
    </location>
</feature>
<sequence>MHSNDSNEAKTYRKGTIRMTMCLWTYKRPFHYDGDDYEVKYSFSFKTYTSKLFCNGALVDESTYSLDDGFKEVVHKFQSTSQLNEVTVSVGYFSWLNVGIEVREAGNLIYESHPGQDIFFASKKIEGLGISDNSLEASEKRKLQREKWQKNKPSILADISIGAAFFVVAKVTGDLTIAGFTGVVLGLALVITQRFVKVDLLGGFAVFGTIMLLVSAIFSIAFQSEYLVQLKGTFMGLISALTLIVDGVFNKGGYFGSRFERYVNSPIQHRYFVLGLALIGLCMAGLNYSVATQLTEDQWLTYDTFIETPVYFVMFFMLVWRAGKKLEPPLNQ</sequence>
<feature type="transmembrane region" description="Helical" evidence="1">
    <location>
        <begin position="175"/>
        <end position="193"/>
    </location>
</feature>
<organism evidence="2 3">
    <name type="scientific">Shewanella youngdeokensis</name>
    <dbReference type="NCBI Taxonomy" id="2999068"/>
    <lineage>
        <taxon>Bacteria</taxon>
        <taxon>Pseudomonadati</taxon>
        <taxon>Pseudomonadota</taxon>
        <taxon>Gammaproteobacteria</taxon>
        <taxon>Alteromonadales</taxon>
        <taxon>Shewanellaceae</taxon>
        <taxon>Shewanella</taxon>
    </lineage>
</organism>
<keyword evidence="1" id="KW-1133">Transmembrane helix</keyword>
<feature type="transmembrane region" description="Helical" evidence="1">
    <location>
        <begin position="300"/>
        <end position="320"/>
    </location>
</feature>
<keyword evidence="3" id="KW-1185">Reference proteome</keyword>
<feature type="transmembrane region" description="Helical" evidence="1">
    <location>
        <begin position="270"/>
        <end position="288"/>
    </location>
</feature>
<dbReference type="RefSeq" id="WP_375087890.1">
    <property type="nucleotide sequence ID" value="NZ_CP136522.1"/>
</dbReference>
<dbReference type="EMBL" id="CP136522">
    <property type="protein sequence ID" value="WOT05739.1"/>
    <property type="molecule type" value="Genomic_DNA"/>
</dbReference>
<accession>A0ABZ0K164</accession>
<name>A0ABZ0K164_9GAMM</name>
<keyword evidence="1" id="KW-0472">Membrane</keyword>